<evidence type="ECO:0000313" key="3">
    <source>
        <dbReference type="EMBL" id="MBC8334645.1"/>
    </source>
</evidence>
<dbReference type="InterPro" id="IPR036569">
    <property type="entry name" value="RpiB_LacA_LacB_sf"/>
</dbReference>
<evidence type="ECO:0000256" key="2">
    <source>
        <dbReference type="PIRSR" id="PIRSR005384-1"/>
    </source>
</evidence>
<dbReference type="InterPro" id="IPR003500">
    <property type="entry name" value="RpiB_LacA_LacB"/>
</dbReference>
<feature type="active site" description="Proton acceptor" evidence="2">
    <location>
        <position position="65"/>
    </location>
</feature>
<dbReference type="Proteomes" id="UP000614469">
    <property type="component" value="Unassembled WGS sequence"/>
</dbReference>
<dbReference type="AlphaFoldDB" id="A0A8J6NKQ6"/>
<evidence type="ECO:0000256" key="1">
    <source>
        <dbReference type="ARBA" id="ARBA00008754"/>
    </source>
</evidence>
<dbReference type="EMBL" id="JACNJN010000074">
    <property type="protein sequence ID" value="MBC8334645.1"/>
    <property type="molecule type" value="Genomic_DNA"/>
</dbReference>
<protein>
    <submittedName>
        <fullName evidence="3">RpiB/LacA/LacB family sugar-phosphate isomerase</fullName>
    </submittedName>
</protein>
<accession>A0A8J6NKQ6</accession>
<comment type="caution">
    <text evidence="3">The sequence shown here is derived from an EMBL/GenBank/DDBJ whole genome shotgun (WGS) entry which is preliminary data.</text>
</comment>
<dbReference type="PANTHER" id="PTHR30345:SF0">
    <property type="entry name" value="DNA DAMAGE-REPAIR_TOLERATION PROTEIN DRT102"/>
    <property type="match status" value="1"/>
</dbReference>
<reference evidence="3 4" key="1">
    <citation type="submission" date="2020-08" db="EMBL/GenBank/DDBJ databases">
        <title>Bridging the membrane lipid divide: bacteria of the FCB group superphylum have the potential to synthesize archaeal ether lipids.</title>
        <authorList>
            <person name="Villanueva L."/>
            <person name="Von Meijenfeldt F.A.B."/>
            <person name="Westbye A.B."/>
            <person name="Yadav S."/>
            <person name="Hopmans E.C."/>
            <person name="Dutilh B.E."/>
            <person name="Sinninghe Damste J.S."/>
        </authorList>
    </citation>
    <scope>NUCLEOTIDE SEQUENCE [LARGE SCALE GENOMIC DNA]</scope>
    <source>
        <strain evidence="3">NIOZ-UU36</strain>
    </source>
</reference>
<feature type="active site" description="Proton donor" evidence="2">
    <location>
        <position position="98"/>
    </location>
</feature>
<dbReference type="Pfam" id="PF02502">
    <property type="entry name" value="LacAB_rpiB"/>
    <property type="match status" value="1"/>
</dbReference>
<dbReference type="PANTHER" id="PTHR30345">
    <property type="entry name" value="RIBOSE-5-PHOSPHATE ISOMERASE B"/>
    <property type="match status" value="1"/>
</dbReference>
<dbReference type="SUPFAM" id="SSF89623">
    <property type="entry name" value="Ribose/Galactose isomerase RpiB/AlsB"/>
    <property type="match status" value="1"/>
</dbReference>
<dbReference type="NCBIfam" id="NF004051">
    <property type="entry name" value="PRK05571.1"/>
    <property type="match status" value="1"/>
</dbReference>
<dbReference type="Gene3D" id="3.40.1400.10">
    <property type="entry name" value="Sugar-phosphate isomerase, RpiB/LacA/LacB"/>
    <property type="match status" value="1"/>
</dbReference>
<name>A0A8J6NKQ6_9CHLR</name>
<gene>
    <name evidence="3" type="ORF">H8E29_05220</name>
</gene>
<sequence length="150" mass="16006">MKIAIACDHGGYPLKQTLIDVVRAAGHEPIDLGTDSMESVDYPDFAEKLGRVIQAGGAQRGILLCGSGVGANIAANKMQGVYAGICHDTYSAHQGVEHDDMNVLCLGARIIGPEPVKEIVAAFLGARFLGNDPGEERHARRVKKVRKLES</sequence>
<proteinExistence type="inferred from homology"/>
<organism evidence="3 4">
    <name type="scientific">Candidatus Desulfolinea nitratireducens</name>
    <dbReference type="NCBI Taxonomy" id="2841698"/>
    <lineage>
        <taxon>Bacteria</taxon>
        <taxon>Bacillati</taxon>
        <taxon>Chloroflexota</taxon>
        <taxon>Anaerolineae</taxon>
        <taxon>Anaerolineales</taxon>
        <taxon>Anaerolineales incertae sedis</taxon>
        <taxon>Candidatus Desulfolinea</taxon>
    </lineage>
</organism>
<dbReference type="GO" id="GO:0016861">
    <property type="term" value="F:intramolecular oxidoreductase activity, interconverting aldoses and ketoses"/>
    <property type="evidence" value="ECO:0007669"/>
    <property type="project" value="UniProtKB-ARBA"/>
</dbReference>
<comment type="similarity">
    <text evidence="1">Belongs to the LacAB/RpiB family.</text>
</comment>
<dbReference type="PIRSF" id="PIRSF005384">
    <property type="entry name" value="RpiB_LacA_B"/>
    <property type="match status" value="1"/>
</dbReference>
<keyword evidence="3" id="KW-0413">Isomerase</keyword>
<evidence type="ECO:0000313" key="4">
    <source>
        <dbReference type="Proteomes" id="UP000614469"/>
    </source>
</evidence>
<dbReference type="NCBIfam" id="TIGR00689">
    <property type="entry name" value="rpiB_lacA_lacB"/>
    <property type="match status" value="1"/>
</dbReference>
<dbReference type="GO" id="GO:0005975">
    <property type="term" value="P:carbohydrate metabolic process"/>
    <property type="evidence" value="ECO:0007669"/>
    <property type="project" value="InterPro"/>
</dbReference>